<name>A0AAD6PGJ5_9ROSI</name>
<evidence type="ECO:0000313" key="1">
    <source>
        <dbReference type="EMBL" id="KAJ6427633.1"/>
    </source>
</evidence>
<comment type="caution">
    <text evidence="1">The sequence shown here is derived from an EMBL/GenBank/DDBJ whole genome shotgun (WGS) entry which is preliminary data.</text>
</comment>
<dbReference type="AlphaFoldDB" id="A0AAD6PGJ5"/>
<dbReference type="EMBL" id="JAPFFJ010000005">
    <property type="protein sequence ID" value="KAJ6427633.1"/>
    <property type="molecule type" value="Genomic_DNA"/>
</dbReference>
<evidence type="ECO:0000313" key="2">
    <source>
        <dbReference type="Proteomes" id="UP001162972"/>
    </source>
</evidence>
<gene>
    <name evidence="1" type="ORF">OIU84_023092</name>
</gene>
<accession>A0AAD6PGJ5</accession>
<dbReference type="Proteomes" id="UP001162972">
    <property type="component" value="Chromosome 1"/>
</dbReference>
<keyword evidence="2" id="KW-1185">Reference proteome</keyword>
<reference evidence="1 2" key="1">
    <citation type="journal article" date="2023" name="Int. J. Mol. Sci.">
        <title>De Novo Assembly and Annotation of 11 Diverse Shrub Willow (Salix) Genomes Reveals Novel Gene Organization in Sex-Linked Regions.</title>
        <authorList>
            <person name="Hyden B."/>
            <person name="Feng K."/>
            <person name="Yates T.B."/>
            <person name="Jawdy S."/>
            <person name="Cereghino C."/>
            <person name="Smart L.B."/>
            <person name="Muchero W."/>
        </authorList>
    </citation>
    <scope>NUCLEOTIDE SEQUENCE [LARGE SCALE GENOMIC DNA]</scope>
    <source>
        <tissue evidence="1">Shoot tip</tissue>
    </source>
</reference>
<protein>
    <submittedName>
        <fullName evidence="1">Uncharacterized protein</fullName>
    </submittedName>
</protein>
<organism evidence="1 2">
    <name type="scientific">Salix udensis</name>
    <dbReference type="NCBI Taxonomy" id="889485"/>
    <lineage>
        <taxon>Eukaryota</taxon>
        <taxon>Viridiplantae</taxon>
        <taxon>Streptophyta</taxon>
        <taxon>Embryophyta</taxon>
        <taxon>Tracheophyta</taxon>
        <taxon>Spermatophyta</taxon>
        <taxon>Magnoliopsida</taxon>
        <taxon>eudicotyledons</taxon>
        <taxon>Gunneridae</taxon>
        <taxon>Pentapetalae</taxon>
        <taxon>rosids</taxon>
        <taxon>fabids</taxon>
        <taxon>Malpighiales</taxon>
        <taxon>Salicaceae</taxon>
        <taxon>Saliceae</taxon>
        <taxon>Salix</taxon>
    </lineage>
</organism>
<proteinExistence type="predicted"/>
<sequence>MIPVPLLISNDSRHHIALFVSGYSVAESFLFCIYMLLTGCHMFISLISARSSWFFCARIDWLSYFPFDIALPLSLEMVILCGVFSTIINAKL</sequence>